<evidence type="ECO:0000313" key="3">
    <source>
        <dbReference type="Proteomes" id="UP000187425"/>
    </source>
</evidence>
<evidence type="ECO:0000256" key="1">
    <source>
        <dbReference type="SAM" id="Phobius"/>
    </source>
</evidence>
<dbReference type="OrthoDB" id="2666125at2"/>
<organism evidence="2 3">
    <name type="scientific">Paenibacillus odorifer</name>
    <dbReference type="NCBI Taxonomy" id="189426"/>
    <lineage>
        <taxon>Bacteria</taxon>
        <taxon>Bacillati</taxon>
        <taxon>Bacillota</taxon>
        <taxon>Bacilli</taxon>
        <taxon>Bacillales</taxon>
        <taxon>Paenibacillaceae</taxon>
        <taxon>Paenibacillus</taxon>
    </lineage>
</organism>
<gene>
    <name evidence="2" type="ORF">BSK65_01270</name>
</gene>
<dbReference type="EMBL" id="MPTW01000001">
    <property type="protein sequence ID" value="OME74352.1"/>
    <property type="molecule type" value="Genomic_DNA"/>
</dbReference>
<reference evidence="2 3" key="1">
    <citation type="submission" date="2016-11" db="EMBL/GenBank/DDBJ databases">
        <title>Paenibacillus species isolates.</title>
        <authorList>
            <person name="Beno S.M."/>
        </authorList>
    </citation>
    <scope>NUCLEOTIDE SEQUENCE [LARGE SCALE GENOMIC DNA]</scope>
    <source>
        <strain evidence="2 3">FSL H7-0443</strain>
    </source>
</reference>
<name>A0A1R0ZNL4_9BACL</name>
<proteinExistence type="predicted"/>
<dbReference type="RefSeq" id="WP_076282940.1">
    <property type="nucleotide sequence ID" value="NZ_MPTW01000001.1"/>
</dbReference>
<sequence>MAESEEKLLNDYFQRIDVEAEEIPDVKLDAAIRKGMQQGSHKRFSFRKRYAVVALAVLAIALLIIVPWAHQMANPVRAQLPPKSWGKLELFRPIISNNLTIKSALDAGMLKEVNVSSPEIDGIQWTVNGIMADRRGIVVLYTIQNNTDQKLQMIGLSLKKNQKNNYDLTGYSGFSNSNAQEAGSPGTTRMLEQIVWDKYREDLTDELNITLSLYPESKDPSRSSMDIKKLSVKIPLEDDNNYFKGELVDLKDSLSIGGQKIKMDNVYIGPTGIYMRETFDKENTMRIFNMLSPKLVIGKGEHQEELMRVSGGSSVVGGLKTYIFHNDNMRLAEPIKLEVEGISALDQSKAELVINTETQQILKAPDNNLTISKRMENEEQGILLLDYFIPKDDMEALADSGFALDDNFVDSTGSGHWLGRVKDGYSRYKEFNEDSRGTTVTFFFNIGEEKLPQPLTFKFNSYPNVIKEKASIRIK</sequence>
<comment type="caution">
    <text evidence="2">The sequence shown here is derived from an EMBL/GenBank/DDBJ whole genome shotgun (WGS) entry which is preliminary data.</text>
</comment>
<evidence type="ECO:0000313" key="2">
    <source>
        <dbReference type="EMBL" id="OME74352.1"/>
    </source>
</evidence>
<evidence type="ECO:0008006" key="4">
    <source>
        <dbReference type="Google" id="ProtNLM"/>
    </source>
</evidence>
<accession>A0A1R0ZNL4</accession>
<dbReference type="AlphaFoldDB" id="A0A1R0ZNL4"/>
<dbReference type="Proteomes" id="UP000187425">
    <property type="component" value="Unassembled WGS sequence"/>
</dbReference>
<keyword evidence="1" id="KW-0812">Transmembrane</keyword>
<protein>
    <recommendedName>
        <fullName evidence="4">DUF4179 domain-containing protein</fullName>
    </recommendedName>
</protein>
<keyword evidence="1" id="KW-0472">Membrane</keyword>
<keyword evidence="1" id="KW-1133">Transmembrane helix</keyword>
<feature type="transmembrane region" description="Helical" evidence="1">
    <location>
        <begin position="50"/>
        <end position="69"/>
    </location>
</feature>